<accession>A0A182Y4F7</accession>
<dbReference type="InterPro" id="IPR000253">
    <property type="entry name" value="FHA_dom"/>
</dbReference>
<keyword evidence="2" id="KW-0863">Zinc-finger</keyword>
<dbReference type="PROSITE" id="PS50006">
    <property type="entry name" value="FHA_DOMAIN"/>
    <property type="match status" value="1"/>
</dbReference>
<dbReference type="STRING" id="30069.A0A182Y4F7"/>
<reference evidence="6" key="1">
    <citation type="journal article" date="2014" name="Genome Biol.">
        <title>Genome analysis of a major urban malaria vector mosquito, Anopheles stephensi.</title>
        <authorList>
            <person name="Jiang X."/>
            <person name="Peery A."/>
            <person name="Hall A.B."/>
            <person name="Sharma A."/>
            <person name="Chen X.G."/>
            <person name="Waterhouse R.M."/>
            <person name="Komissarov A."/>
            <person name="Riehle M.M."/>
            <person name="Shouche Y."/>
            <person name="Sharakhova M.V."/>
            <person name="Lawson D."/>
            <person name="Pakpour N."/>
            <person name="Arensburger P."/>
            <person name="Davidson V.L."/>
            <person name="Eiglmeier K."/>
            <person name="Emrich S."/>
            <person name="George P."/>
            <person name="Kennedy R.C."/>
            <person name="Mane S.P."/>
            <person name="Maslen G."/>
            <person name="Oringanje C."/>
            <person name="Qi Y."/>
            <person name="Settlage R."/>
            <person name="Tojo M."/>
            <person name="Tubio J.M."/>
            <person name="Unger M.F."/>
            <person name="Wang B."/>
            <person name="Vernick K.D."/>
            <person name="Ribeiro J.M."/>
            <person name="James A.A."/>
            <person name="Michel K."/>
            <person name="Riehle M.A."/>
            <person name="Luckhart S."/>
            <person name="Sharakhov I.V."/>
            <person name="Tu Z."/>
        </authorList>
    </citation>
    <scope>NUCLEOTIDE SEQUENCE [LARGE SCALE GENOMIC DNA]</scope>
    <source>
        <strain evidence="6">Indian</strain>
    </source>
</reference>
<dbReference type="VEuPathDB" id="VectorBase:ASTEI03343"/>
<dbReference type="AlphaFoldDB" id="A0A182Y4F7"/>
<evidence type="ECO:0000256" key="2">
    <source>
        <dbReference type="ARBA" id="ARBA00022771"/>
    </source>
</evidence>
<dbReference type="Proteomes" id="UP000076408">
    <property type="component" value="Unassembled WGS sequence"/>
</dbReference>
<keyword evidence="3" id="KW-0862">Zinc</keyword>
<name>A0A182Y4F7_ANOST</name>
<evidence type="ECO:0000256" key="3">
    <source>
        <dbReference type="ARBA" id="ARBA00022833"/>
    </source>
</evidence>
<sequence>MSLGRTYACQYSCAKSGSVQQQRACFEFTTRGTQCLVYDGYLYSKNKTFENGTRVNWKCRFYHRLHCKARAQTRLIDGIEYVKVFRNEHTHPQETKTVRRRSKRKMKLNAEPVGHSLG</sequence>
<organism evidence="5 6">
    <name type="scientific">Anopheles stephensi</name>
    <name type="common">Indo-Pakistan malaria mosquito</name>
    <dbReference type="NCBI Taxonomy" id="30069"/>
    <lineage>
        <taxon>Eukaryota</taxon>
        <taxon>Metazoa</taxon>
        <taxon>Ecdysozoa</taxon>
        <taxon>Arthropoda</taxon>
        <taxon>Hexapoda</taxon>
        <taxon>Insecta</taxon>
        <taxon>Pterygota</taxon>
        <taxon>Neoptera</taxon>
        <taxon>Endopterygota</taxon>
        <taxon>Diptera</taxon>
        <taxon>Nematocera</taxon>
        <taxon>Culicoidea</taxon>
        <taxon>Culicidae</taxon>
        <taxon>Anophelinae</taxon>
        <taxon>Anopheles</taxon>
    </lineage>
</organism>
<feature type="compositionally biased region" description="Basic residues" evidence="4">
    <location>
        <begin position="98"/>
        <end position="107"/>
    </location>
</feature>
<evidence type="ECO:0000256" key="1">
    <source>
        <dbReference type="ARBA" id="ARBA00022723"/>
    </source>
</evidence>
<dbReference type="VEuPathDB" id="VectorBase:ASTE008110"/>
<dbReference type="Gene3D" id="2.20.25.240">
    <property type="match status" value="1"/>
</dbReference>
<dbReference type="InterPro" id="IPR007588">
    <property type="entry name" value="Znf_FLYWCH"/>
</dbReference>
<keyword evidence="6" id="KW-1185">Reference proteome</keyword>
<evidence type="ECO:0000256" key="4">
    <source>
        <dbReference type="SAM" id="MobiDB-lite"/>
    </source>
</evidence>
<proteinExistence type="predicted"/>
<dbReference type="VEuPathDB" id="VectorBase:ASTEI20_033381"/>
<dbReference type="EnsemblMetazoa" id="ASTEI03343-RA">
    <property type="protein sequence ID" value="ASTEI03343-PA"/>
    <property type="gene ID" value="ASTEI03343"/>
</dbReference>
<feature type="region of interest" description="Disordered" evidence="4">
    <location>
        <begin position="90"/>
        <end position="118"/>
    </location>
</feature>
<dbReference type="Pfam" id="PF04500">
    <property type="entry name" value="FLYWCH"/>
    <property type="match status" value="1"/>
</dbReference>
<protein>
    <submittedName>
        <fullName evidence="5">FHA domain-containing protein</fullName>
    </submittedName>
</protein>
<evidence type="ECO:0000313" key="5">
    <source>
        <dbReference type="EnsemblMetazoa" id="ASTEI03343-PA"/>
    </source>
</evidence>
<evidence type="ECO:0000313" key="6">
    <source>
        <dbReference type="Proteomes" id="UP000076408"/>
    </source>
</evidence>
<keyword evidence="1" id="KW-0479">Metal-binding</keyword>
<dbReference type="GO" id="GO:0008270">
    <property type="term" value="F:zinc ion binding"/>
    <property type="evidence" value="ECO:0007669"/>
    <property type="project" value="UniProtKB-KW"/>
</dbReference>
<reference evidence="5" key="2">
    <citation type="submission" date="2020-05" db="UniProtKB">
        <authorList>
            <consortium name="EnsemblMetazoa"/>
        </authorList>
    </citation>
    <scope>IDENTIFICATION</scope>
    <source>
        <strain evidence="5">Indian</strain>
    </source>
</reference>